<dbReference type="Pfam" id="PF22751">
    <property type="entry name" value="DUF488-N3a"/>
    <property type="match status" value="1"/>
</dbReference>
<reference evidence="4" key="1">
    <citation type="journal article" date="2019" name="Int. J. Syst. Evol. Microbiol.">
        <title>The Global Catalogue of Microorganisms (GCM) 10K type strain sequencing project: providing services to taxonomists for standard genome sequencing and annotation.</title>
        <authorList>
            <consortium name="The Broad Institute Genomics Platform"/>
            <consortium name="The Broad Institute Genome Sequencing Center for Infectious Disease"/>
            <person name="Wu L."/>
            <person name="Ma J."/>
        </authorList>
    </citation>
    <scope>NUCLEOTIDE SEQUENCE [LARGE SCALE GENOMIC DNA]</scope>
    <source>
        <strain evidence="4">CGMCC 4.1469</strain>
    </source>
</reference>
<proteinExistence type="predicted"/>
<name>A0ABW0KTF8_9BACT</name>
<sequence length="131" mass="15004">MKPPPGIYRYGSPRGKGEGPRIGVSRHVPRGVRREDWASHDYFDLWLPLLSPSAPLVKAYLAHDISWSVFSRRYRSEMNKPECRHVIDLLAMLSGEATFCLGCFCEDETRCHRSLLQQLITERRAALKPPP</sequence>
<evidence type="ECO:0000256" key="1">
    <source>
        <dbReference type="SAM" id="MobiDB-lite"/>
    </source>
</evidence>
<evidence type="ECO:0000313" key="3">
    <source>
        <dbReference type="EMBL" id="MFC5455806.1"/>
    </source>
</evidence>
<accession>A0ABW0KTF8</accession>
<evidence type="ECO:0000313" key="4">
    <source>
        <dbReference type="Proteomes" id="UP001596052"/>
    </source>
</evidence>
<dbReference type="RefSeq" id="WP_377167245.1">
    <property type="nucleotide sequence ID" value="NZ_JBHSMQ010000004.1"/>
</dbReference>
<gene>
    <name evidence="3" type="ORF">ACFQDI_13145</name>
</gene>
<protein>
    <submittedName>
        <fullName evidence="3">DUF488 domain-containing protein</fullName>
    </submittedName>
</protein>
<keyword evidence="4" id="KW-1185">Reference proteome</keyword>
<dbReference type="InterPro" id="IPR054495">
    <property type="entry name" value="DUF488-N3a"/>
</dbReference>
<evidence type="ECO:0000259" key="2">
    <source>
        <dbReference type="Pfam" id="PF22751"/>
    </source>
</evidence>
<comment type="caution">
    <text evidence="3">The sequence shown here is derived from an EMBL/GenBank/DDBJ whole genome shotgun (WGS) entry which is preliminary data.</text>
</comment>
<dbReference type="EMBL" id="JBHSMQ010000004">
    <property type="protein sequence ID" value="MFC5455806.1"/>
    <property type="molecule type" value="Genomic_DNA"/>
</dbReference>
<feature type="region of interest" description="Disordered" evidence="1">
    <location>
        <begin position="1"/>
        <end position="25"/>
    </location>
</feature>
<dbReference type="Proteomes" id="UP001596052">
    <property type="component" value="Unassembled WGS sequence"/>
</dbReference>
<organism evidence="3 4">
    <name type="scientific">Prosthecobacter fluviatilis</name>
    <dbReference type="NCBI Taxonomy" id="445931"/>
    <lineage>
        <taxon>Bacteria</taxon>
        <taxon>Pseudomonadati</taxon>
        <taxon>Verrucomicrobiota</taxon>
        <taxon>Verrucomicrobiia</taxon>
        <taxon>Verrucomicrobiales</taxon>
        <taxon>Verrucomicrobiaceae</taxon>
        <taxon>Prosthecobacter</taxon>
    </lineage>
</organism>
<feature type="domain" description="DUF488" evidence="2">
    <location>
        <begin position="7"/>
        <end position="123"/>
    </location>
</feature>